<comment type="caution">
    <text evidence="5">The sequence shown here is derived from an EMBL/GenBank/DDBJ whole genome shotgun (WGS) entry which is preliminary data.</text>
</comment>
<dbReference type="PANTHER" id="PTHR10146">
    <property type="entry name" value="PROLINE SYNTHETASE CO-TRANSCRIBED BACTERIAL HOMOLOG PROTEIN"/>
    <property type="match status" value="1"/>
</dbReference>
<sequence length="242" mass="25148">MTDRRTELQANLGTVHERIATACADAGRDPAELTLVAVTKFFPAADVVHLADLGVRHVGENKDQEAGAKVAELPAEVRELLTVHFVGQLQSNKAGHVARYADVVQSVDRPKIVKSLDRGAGAALAEGARHTPLEVTIQVDLGEGADAGRGGAVPADVPALADAVAAAEHLRLRGVMAVAPLGLDEDGTAAAFQRLADLSARLRADHPEATWVSAGMSGDLETAVTHGATHLRVGTGILGARR</sequence>
<evidence type="ECO:0000313" key="5">
    <source>
        <dbReference type="EMBL" id="MFB9732197.1"/>
    </source>
</evidence>
<dbReference type="NCBIfam" id="TIGR00044">
    <property type="entry name" value="YggS family pyridoxal phosphate-dependent enzyme"/>
    <property type="match status" value="1"/>
</dbReference>
<reference evidence="5 6" key="1">
    <citation type="submission" date="2024-09" db="EMBL/GenBank/DDBJ databases">
        <authorList>
            <person name="Sun Q."/>
            <person name="Mori K."/>
        </authorList>
    </citation>
    <scope>NUCLEOTIDE SEQUENCE [LARGE SCALE GENOMIC DNA]</scope>
    <source>
        <strain evidence="5 6">JCM 12763</strain>
    </source>
</reference>
<evidence type="ECO:0000256" key="2">
    <source>
        <dbReference type="HAMAP-Rule" id="MF_02087"/>
    </source>
</evidence>
<evidence type="ECO:0000256" key="1">
    <source>
        <dbReference type="ARBA" id="ARBA00022898"/>
    </source>
</evidence>
<dbReference type="Gene3D" id="3.20.20.10">
    <property type="entry name" value="Alanine racemase"/>
    <property type="match status" value="1"/>
</dbReference>
<dbReference type="InterPro" id="IPR011078">
    <property type="entry name" value="PyrdxlP_homeostasis"/>
</dbReference>
<dbReference type="SUPFAM" id="SSF51419">
    <property type="entry name" value="PLP-binding barrel"/>
    <property type="match status" value="1"/>
</dbReference>
<protein>
    <recommendedName>
        <fullName evidence="2">Pyridoxal phosphate homeostasis protein</fullName>
        <shortName evidence="2">PLP homeostasis protein</shortName>
    </recommendedName>
</protein>
<name>A0ABV5V312_9MICO</name>
<dbReference type="InterPro" id="IPR029066">
    <property type="entry name" value="PLP-binding_barrel"/>
</dbReference>
<dbReference type="HAMAP" id="MF_02087">
    <property type="entry name" value="PLP_homeostasis"/>
    <property type="match status" value="1"/>
</dbReference>
<keyword evidence="6" id="KW-1185">Reference proteome</keyword>
<gene>
    <name evidence="5" type="ORF">ACFFN0_09090</name>
</gene>
<comment type="function">
    <text evidence="2">Pyridoxal 5'-phosphate (PLP)-binding protein, which is involved in PLP homeostasis.</text>
</comment>
<dbReference type="Proteomes" id="UP001589613">
    <property type="component" value="Unassembled WGS sequence"/>
</dbReference>
<dbReference type="Pfam" id="PF01168">
    <property type="entry name" value="Ala_racemase_N"/>
    <property type="match status" value="1"/>
</dbReference>
<accession>A0ABV5V312</accession>
<dbReference type="InterPro" id="IPR001608">
    <property type="entry name" value="Ala_racemase_N"/>
</dbReference>
<evidence type="ECO:0000259" key="4">
    <source>
        <dbReference type="Pfam" id="PF01168"/>
    </source>
</evidence>
<comment type="similarity">
    <text evidence="2 3">Belongs to the pyridoxal phosphate-binding protein YggS/PROSC family.</text>
</comment>
<organism evidence="5 6">
    <name type="scientific">Ornithinimicrobium kibberense</name>
    <dbReference type="NCBI Taxonomy" id="282060"/>
    <lineage>
        <taxon>Bacteria</taxon>
        <taxon>Bacillati</taxon>
        <taxon>Actinomycetota</taxon>
        <taxon>Actinomycetes</taxon>
        <taxon>Micrococcales</taxon>
        <taxon>Ornithinimicrobiaceae</taxon>
        <taxon>Ornithinimicrobium</taxon>
    </lineage>
</organism>
<keyword evidence="1 2" id="KW-0663">Pyridoxal phosphate</keyword>
<feature type="modified residue" description="N6-(pyridoxal phosphate)lysine" evidence="2">
    <location>
        <position position="40"/>
    </location>
</feature>
<dbReference type="EMBL" id="JBHMAX010000017">
    <property type="protein sequence ID" value="MFB9732197.1"/>
    <property type="molecule type" value="Genomic_DNA"/>
</dbReference>
<evidence type="ECO:0000256" key="3">
    <source>
        <dbReference type="RuleBase" id="RU004514"/>
    </source>
</evidence>
<evidence type="ECO:0000313" key="6">
    <source>
        <dbReference type="Proteomes" id="UP001589613"/>
    </source>
</evidence>
<dbReference type="PIRSF" id="PIRSF004848">
    <property type="entry name" value="YBL036c_PLPDEIII"/>
    <property type="match status" value="1"/>
</dbReference>
<dbReference type="PANTHER" id="PTHR10146:SF14">
    <property type="entry name" value="PYRIDOXAL PHOSPHATE HOMEOSTASIS PROTEIN"/>
    <property type="match status" value="1"/>
</dbReference>
<dbReference type="CDD" id="cd00635">
    <property type="entry name" value="PLPDE_III_YBL036c_like"/>
    <property type="match status" value="1"/>
</dbReference>
<dbReference type="RefSeq" id="WP_141338279.1">
    <property type="nucleotide sequence ID" value="NZ_JBHMAX010000017.1"/>
</dbReference>
<proteinExistence type="inferred from homology"/>
<feature type="domain" description="Alanine racemase N-terminal" evidence="4">
    <location>
        <begin position="35"/>
        <end position="241"/>
    </location>
</feature>